<dbReference type="GO" id="GO:0015743">
    <property type="term" value="P:malate transport"/>
    <property type="evidence" value="ECO:0007669"/>
    <property type="project" value="InterPro"/>
</dbReference>
<name>A0A7I4E3F8_PHYPA</name>
<dbReference type="GO" id="GO:0034220">
    <property type="term" value="P:monoatomic ion transmembrane transport"/>
    <property type="evidence" value="ECO:0007669"/>
    <property type="project" value="UniProtKB-KW"/>
</dbReference>
<comment type="subcellular location">
    <subcellularLocation>
        <location evidence="1">Membrane</location>
        <topology evidence="1">Multi-pass membrane protein</topology>
    </subcellularLocation>
</comment>
<dbReference type="EnsemblPlants" id="Pp3c7_10820V3.3">
    <property type="protein sequence ID" value="Pp3c7_10820V3.3"/>
    <property type="gene ID" value="Pp3c7_10820"/>
</dbReference>
<dbReference type="EMBL" id="ABEU02000007">
    <property type="status" value="NOT_ANNOTATED_CDS"/>
    <property type="molecule type" value="Genomic_DNA"/>
</dbReference>
<keyword evidence="7 10" id="KW-0472">Membrane</keyword>
<feature type="region of interest" description="Disordered" evidence="9">
    <location>
        <begin position="523"/>
        <end position="546"/>
    </location>
</feature>
<keyword evidence="6" id="KW-0406">Ion transport</keyword>
<evidence type="ECO:0000313" key="12">
    <source>
        <dbReference type="Proteomes" id="UP000006727"/>
    </source>
</evidence>
<evidence type="ECO:0000256" key="1">
    <source>
        <dbReference type="ARBA" id="ARBA00004141"/>
    </source>
</evidence>
<evidence type="ECO:0000256" key="2">
    <source>
        <dbReference type="ARBA" id="ARBA00007079"/>
    </source>
</evidence>
<reference evidence="11 12" key="2">
    <citation type="journal article" date="2018" name="Plant J.">
        <title>The Physcomitrella patens chromosome-scale assembly reveals moss genome structure and evolution.</title>
        <authorList>
            <person name="Lang D."/>
            <person name="Ullrich K.K."/>
            <person name="Murat F."/>
            <person name="Fuchs J."/>
            <person name="Jenkins J."/>
            <person name="Haas F.B."/>
            <person name="Piednoel M."/>
            <person name="Gundlach H."/>
            <person name="Van Bel M."/>
            <person name="Meyberg R."/>
            <person name="Vives C."/>
            <person name="Morata J."/>
            <person name="Symeonidi A."/>
            <person name="Hiss M."/>
            <person name="Muchero W."/>
            <person name="Kamisugi Y."/>
            <person name="Saleh O."/>
            <person name="Blanc G."/>
            <person name="Decker E.L."/>
            <person name="van Gessel N."/>
            <person name="Grimwood J."/>
            <person name="Hayes R.D."/>
            <person name="Graham S.W."/>
            <person name="Gunter L.E."/>
            <person name="McDaniel S.F."/>
            <person name="Hoernstein S.N.W."/>
            <person name="Larsson A."/>
            <person name="Li F.W."/>
            <person name="Perroud P.F."/>
            <person name="Phillips J."/>
            <person name="Ranjan P."/>
            <person name="Rokshar D.S."/>
            <person name="Rothfels C.J."/>
            <person name="Schneider L."/>
            <person name="Shu S."/>
            <person name="Stevenson D.W."/>
            <person name="Thummler F."/>
            <person name="Tillich M."/>
            <person name="Villarreal Aguilar J.C."/>
            <person name="Widiez T."/>
            <person name="Wong G.K."/>
            <person name="Wymore A."/>
            <person name="Zhang Y."/>
            <person name="Zimmer A.D."/>
            <person name="Quatrano R.S."/>
            <person name="Mayer K.F.X."/>
            <person name="Goodstein D."/>
            <person name="Casacuberta J.M."/>
            <person name="Vandepoele K."/>
            <person name="Reski R."/>
            <person name="Cuming A.C."/>
            <person name="Tuskan G.A."/>
            <person name="Maumus F."/>
            <person name="Salse J."/>
            <person name="Schmutz J."/>
            <person name="Rensing S.A."/>
        </authorList>
    </citation>
    <scope>NUCLEOTIDE SEQUENCE [LARGE SCALE GENOMIC DNA]</scope>
    <source>
        <strain evidence="11 12">cv. Gransden 2004</strain>
    </source>
</reference>
<reference evidence="11" key="3">
    <citation type="submission" date="2020-12" db="UniProtKB">
        <authorList>
            <consortium name="EnsemblPlants"/>
        </authorList>
    </citation>
    <scope>IDENTIFICATION</scope>
</reference>
<gene>
    <name evidence="11" type="primary">LOC112284786</name>
</gene>
<accession>A0A7I4E3F8</accession>
<evidence type="ECO:0000256" key="10">
    <source>
        <dbReference type="SAM" id="Phobius"/>
    </source>
</evidence>
<feature type="region of interest" description="Disordered" evidence="9">
    <location>
        <begin position="91"/>
        <end position="115"/>
    </location>
</feature>
<evidence type="ECO:0000256" key="6">
    <source>
        <dbReference type="ARBA" id="ARBA00023065"/>
    </source>
</evidence>
<dbReference type="GO" id="GO:0016020">
    <property type="term" value="C:membrane"/>
    <property type="evidence" value="ECO:0007669"/>
    <property type="project" value="UniProtKB-SubCell"/>
</dbReference>
<keyword evidence="8" id="KW-0407">Ion channel</keyword>
<organism evidence="11 12">
    <name type="scientific">Physcomitrium patens</name>
    <name type="common">Spreading-leaved earth moss</name>
    <name type="synonym">Physcomitrella patens</name>
    <dbReference type="NCBI Taxonomy" id="3218"/>
    <lineage>
        <taxon>Eukaryota</taxon>
        <taxon>Viridiplantae</taxon>
        <taxon>Streptophyta</taxon>
        <taxon>Embryophyta</taxon>
        <taxon>Bryophyta</taxon>
        <taxon>Bryophytina</taxon>
        <taxon>Bryopsida</taxon>
        <taxon>Funariidae</taxon>
        <taxon>Funariales</taxon>
        <taxon>Funariaceae</taxon>
        <taxon>Physcomitrium</taxon>
    </lineage>
</organism>
<feature type="transmembrane region" description="Helical" evidence="10">
    <location>
        <begin position="307"/>
        <end position="329"/>
    </location>
</feature>
<reference evidence="11 12" key="1">
    <citation type="journal article" date="2008" name="Science">
        <title>The Physcomitrella genome reveals evolutionary insights into the conquest of land by plants.</title>
        <authorList>
            <person name="Rensing S."/>
            <person name="Lang D."/>
            <person name="Zimmer A."/>
            <person name="Terry A."/>
            <person name="Salamov A."/>
            <person name="Shapiro H."/>
            <person name="Nishiyama T."/>
            <person name="Perroud P.-F."/>
            <person name="Lindquist E."/>
            <person name="Kamisugi Y."/>
            <person name="Tanahashi T."/>
            <person name="Sakakibara K."/>
            <person name="Fujita T."/>
            <person name="Oishi K."/>
            <person name="Shin-I T."/>
            <person name="Kuroki Y."/>
            <person name="Toyoda A."/>
            <person name="Suzuki Y."/>
            <person name="Hashimoto A."/>
            <person name="Yamaguchi K."/>
            <person name="Sugano A."/>
            <person name="Kohara Y."/>
            <person name="Fujiyama A."/>
            <person name="Anterola A."/>
            <person name="Aoki S."/>
            <person name="Ashton N."/>
            <person name="Barbazuk W.B."/>
            <person name="Barker E."/>
            <person name="Bennetzen J."/>
            <person name="Bezanilla M."/>
            <person name="Blankenship R."/>
            <person name="Cho S.H."/>
            <person name="Dutcher S."/>
            <person name="Estelle M."/>
            <person name="Fawcett J.A."/>
            <person name="Gundlach H."/>
            <person name="Hanada K."/>
            <person name="Heyl A."/>
            <person name="Hicks K.A."/>
            <person name="Hugh J."/>
            <person name="Lohr M."/>
            <person name="Mayer K."/>
            <person name="Melkozernov A."/>
            <person name="Murata T."/>
            <person name="Nelson D."/>
            <person name="Pils B."/>
            <person name="Prigge M."/>
            <person name="Reiss B."/>
            <person name="Renner T."/>
            <person name="Rombauts S."/>
            <person name="Rushton P."/>
            <person name="Sanderfoot A."/>
            <person name="Schween G."/>
            <person name="Shiu S.-H."/>
            <person name="Stueber K."/>
            <person name="Theodoulou F.L."/>
            <person name="Tu H."/>
            <person name="Van de Peer Y."/>
            <person name="Verrier P.J."/>
            <person name="Waters E."/>
            <person name="Wood A."/>
            <person name="Yang L."/>
            <person name="Cove D."/>
            <person name="Cuming A."/>
            <person name="Hasebe M."/>
            <person name="Lucas S."/>
            <person name="Mishler D.B."/>
            <person name="Reski R."/>
            <person name="Grigoriev I."/>
            <person name="Quatrano R.S."/>
            <person name="Boore J.L."/>
        </authorList>
    </citation>
    <scope>NUCLEOTIDE SEQUENCE [LARGE SCALE GENOMIC DNA]</scope>
    <source>
        <strain evidence="11 12">cv. Gransden 2004</strain>
    </source>
</reference>
<keyword evidence="12" id="KW-1185">Reference proteome</keyword>
<protein>
    <recommendedName>
        <fullName evidence="13">Aluminum-activated malate transporter</fullName>
    </recommendedName>
</protein>
<feature type="transmembrane region" description="Helical" evidence="10">
    <location>
        <begin position="246"/>
        <end position="265"/>
    </location>
</feature>
<feature type="region of interest" description="Disordered" evidence="9">
    <location>
        <begin position="565"/>
        <end position="600"/>
    </location>
</feature>
<keyword evidence="3" id="KW-0813">Transport</keyword>
<dbReference type="Proteomes" id="UP000006727">
    <property type="component" value="Chromosome 7"/>
</dbReference>
<evidence type="ECO:0000256" key="8">
    <source>
        <dbReference type="ARBA" id="ARBA00023303"/>
    </source>
</evidence>
<evidence type="ECO:0000256" key="3">
    <source>
        <dbReference type="ARBA" id="ARBA00022448"/>
    </source>
</evidence>
<comment type="similarity">
    <text evidence="2">Belongs to the aromatic acid exporter (TC 2.A.85) family.</text>
</comment>
<feature type="region of interest" description="Disordered" evidence="9">
    <location>
        <begin position="461"/>
        <end position="483"/>
    </location>
</feature>
<dbReference type="Gramene" id="Pp3c7_10820V3.3">
    <property type="protein sequence ID" value="Pp3c7_10820V3.3"/>
    <property type="gene ID" value="Pp3c7_10820"/>
</dbReference>
<evidence type="ECO:0008006" key="13">
    <source>
        <dbReference type="Google" id="ProtNLM"/>
    </source>
</evidence>
<evidence type="ECO:0000313" key="11">
    <source>
        <dbReference type="EnsemblPlants" id="Pp3c7_10820V3.3"/>
    </source>
</evidence>
<dbReference type="InterPro" id="IPR020966">
    <property type="entry name" value="ALMT"/>
</dbReference>
<feature type="compositionally biased region" description="Basic and acidic residues" evidence="9">
    <location>
        <begin position="94"/>
        <end position="105"/>
    </location>
</feature>
<evidence type="ECO:0000256" key="5">
    <source>
        <dbReference type="ARBA" id="ARBA00022989"/>
    </source>
</evidence>
<keyword evidence="5 10" id="KW-1133">Transmembrane helix</keyword>
<dbReference type="Pfam" id="PF11744">
    <property type="entry name" value="ALMT"/>
    <property type="match status" value="1"/>
</dbReference>
<dbReference type="PANTHER" id="PTHR31086">
    <property type="entry name" value="ALUMINUM-ACTIVATED MALATE TRANSPORTER 10"/>
    <property type="match status" value="1"/>
</dbReference>
<keyword evidence="4 10" id="KW-0812">Transmembrane</keyword>
<evidence type="ECO:0000256" key="4">
    <source>
        <dbReference type="ARBA" id="ARBA00022692"/>
    </source>
</evidence>
<feature type="transmembrane region" description="Helical" evidence="10">
    <location>
        <begin position="277"/>
        <end position="295"/>
    </location>
</feature>
<evidence type="ECO:0000256" key="7">
    <source>
        <dbReference type="ARBA" id="ARBA00023136"/>
    </source>
</evidence>
<evidence type="ECO:0000256" key="9">
    <source>
        <dbReference type="SAM" id="MobiDB-lite"/>
    </source>
</evidence>
<dbReference type="AlphaFoldDB" id="A0A7I4E3F8"/>
<proteinExistence type="inferred from homology"/>
<sequence>MVERREASNAFLRTPFLENYVERTLSSGSNDSQYDDVVVAVPDEFQHVYERSASGQSATGSLSQWRAQDEQLESKLDTPDLATQSRNTFQQIHELSRSRSSDRSRGRPYHSGHSIRNPIEKKSLVRRAAYSAKTDTWNFLYNAMIGLYMWPKWSWDAMKDNSKLTILSVKQGVCSGLASILCVVHFPQPFTQISAIALWAVVTTDLLYEGNIGLSISKGFNRVLGTLAAGFLGFGLIQIGPELGSLYPYFVVFCVMAGSAICRFLKGIPPLKDQWGYAFTVATIAFHIFIITAYLDPERWTLPMLRFSMILLGFAMSSIVNIAIQPIYAGDALHRLVAKNFDTAAIVFERCVEEYNKDTKLDHVPDILSGRSVDDKIHQSYHEIVMSDSDIDKLLSAVHWEPSHGKFFMGYPWHMYDDITDYLRYTLYDVIALDLCLRANIQAPKELRELFAEWSASNPSASKDIGSGNSSETNCNPNYSRNQNTEENIFTTDSSKGTSPAINIPAPEGNRYTHVGFEHKENMSKVGSPGRLPALGSPQKSSMRTRSGTLKKTTLETLSEGVPAINVSIPNSGSPGIATSPDQPFQEQDEVTTPGRGGTKRSTVAWQQTFSHRKSSLGPYLDGTLERISALSLVKFASLLIEVVSKMRYVVDCVEDLGEQARFENCGQAENKSSAQHMG</sequence>